<dbReference type="PANTHER" id="PTHR43243:SF4">
    <property type="entry name" value="CATIONIC AMINO ACID TRANSPORTER 4"/>
    <property type="match status" value="1"/>
</dbReference>
<sequence length="86" mass="9016">MKHKIDINVILKKDSNNKNKRSLELFDLSILGIGTMIGTGIVAAVNAGPAITFSFLLAALAAGLIGLCYSELTTNIPSSGSAYIYA</sequence>
<evidence type="ECO:0000256" key="5">
    <source>
        <dbReference type="ARBA" id="ARBA00023136"/>
    </source>
</evidence>
<dbReference type="InterPro" id="IPR002293">
    <property type="entry name" value="AA/rel_permease1"/>
</dbReference>
<reference evidence="7" key="1">
    <citation type="submission" date="2016-11" db="EMBL/GenBank/DDBJ databases">
        <authorList>
            <person name="Jaros S."/>
            <person name="Januszkiewicz K."/>
            <person name="Wedrychowicz H."/>
        </authorList>
    </citation>
    <scope>NUCLEOTIDE SEQUENCE</scope>
    <source>
        <strain evidence="7">ACA-DC 565</strain>
    </source>
</reference>
<dbReference type="AlphaFoldDB" id="A0A1K2I961"/>
<gene>
    <name evidence="7" type="ORF">LREN565_2052</name>
</gene>
<evidence type="ECO:0000256" key="6">
    <source>
        <dbReference type="SAM" id="Phobius"/>
    </source>
</evidence>
<proteinExistence type="predicted"/>
<evidence type="ECO:0000313" key="7">
    <source>
        <dbReference type="EMBL" id="SFZ88939.1"/>
    </source>
</evidence>
<accession>A0A1K2I961</accession>
<dbReference type="PANTHER" id="PTHR43243">
    <property type="entry name" value="INNER MEMBRANE TRANSPORTER YGJI-RELATED"/>
    <property type="match status" value="1"/>
</dbReference>
<feature type="transmembrane region" description="Helical" evidence="6">
    <location>
        <begin position="51"/>
        <end position="69"/>
    </location>
</feature>
<dbReference type="Pfam" id="PF13520">
    <property type="entry name" value="AA_permease_2"/>
    <property type="match status" value="1"/>
</dbReference>
<comment type="subcellular location">
    <subcellularLocation>
        <location evidence="1">Membrane</location>
        <topology evidence="1">Multi-pass membrane protein</topology>
    </subcellularLocation>
</comment>
<name>A0A1K2I961_9LACO</name>
<evidence type="ECO:0000256" key="2">
    <source>
        <dbReference type="ARBA" id="ARBA00022448"/>
    </source>
</evidence>
<keyword evidence="3 6" id="KW-0812">Transmembrane</keyword>
<keyword evidence="5 6" id="KW-0472">Membrane</keyword>
<evidence type="ECO:0000256" key="3">
    <source>
        <dbReference type="ARBA" id="ARBA00022692"/>
    </source>
</evidence>
<dbReference type="GO" id="GO:0016020">
    <property type="term" value="C:membrane"/>
    <property type="evidence" value="ECO:0007669"/>
    <property type="project" value="UniProtKB-SubCell"/>
</dbReference>
<feature type="transmembrane region" description="Helical" evidence="6">
    <location>
        <begin position="25"/>
        <end position="45"/>
    </location>
</feature>
<protein>
    <submittedName>
        <fullName evidence="7">Amino acid permease-associated region</fullName>
    </submittedName>
</protein>
<evidence type="ECO:0000256" key="1">
    <source>
        <dbReference type="ARBA" id="ARBA00004141"/>
    </source>
</evidence>
<keyword evidence="4 6" id="KW-1133">Transmembrane helix</keyword>
<dbReference type="Gene3D" id="1.20.1740.10">
    <property type="entry name" value="Amino acid/polyamine transporter I"/>
    <property type="match status" value="1"/>
</dbReference>
<keyword evidence="2" id="KW-0813">Transport</keyword>
<organism evidence="7">
    <name type="scientific">Loigolactobacillus rennini</name>
    <dbReference type="NCBI Taxonomy" id="238013"/>
    <lineage>
        <taxon>Bacteria</taxon>
        <taxon>Bacillati</taxon>
        <taxon>Bacillota</taxon>
        <taxon>Bacilli</taxon>
        <taxon>Lactobacillales</taxon>
        <taxon>Lactobacillaceae</taxon>
        <taxon>Loigolactobacillus</taxon>
    </lineage>
</organism>
<evidence type="ECO:0000256" key="4">
    <source>
        <dbReference type="ARBA" id="ARBA00022989"/>
    </source>
</evidence>
<dbReference type="EMBL" id="LT634362">
    <property type="protein sequence ID" value="SFZ88939.1"/>
    <property type="molecule type" value="Genomic_DNA"/>
</dbReference>
<dbReference type="GO" id="GO:0015171">
    <property type="term" value="F:amino acid transmembrane transporter activity"/>
    <property type="evidence" value="ECO:0007669"/>
    <property type="project" value="TreeGrafter"/>
</dbReference>